<feature type="transmembrane region" description="Helical" evidence="1">
    <location>
        <begin position="57"/>
        <end position="74"/>
    </location>
</feature>
<dbReference type="PANTHER" id="PTHR31061:SF24">
    <property type="entry name" value="LD22376P"/>
    <property type="match status" value="1"/>
</dbReference>
<feature type="transmembrane region" description="Helical" evidence="1">
    <location>
        <begin position="20"/>
        <end position="37"/>
    </location>
</feature>
<comment type="caution">
    <text evidence="2">The sequence shown here is derived from an EMBL/GenBank/DDBJ whole genome shotgun (WGS) entry which is preliminary data.</text>
</comment>
<keyword evidence="2" id="KW-0012">Acyltransferase</keyword>
<keyword evidence="1" id="KW-0812">Transmembrane</keyword>
<feature type="transmembrane region" description="Helical" evidence="1">
    <location>
        <begin position="312"/>
        <end position="331"/>
    </location>
</feature>
<reference evidence="2 4" key="1">
    <citation type="submission" date="2018-06" db="EMBL/GenBank/DDBJ databases">
        <title>Genomic Encyclopedia of Archaeal and Bacterial Type Strains, Phase II (KMG-II): from individual species to whole genera.</title>
        <authorList>
            <person name="Goeker M."/>
        </authorList>
    </citation>
    <scope>NUCLEOTIDE SEQUENCE [LARGE SCALE GENOMIC DNA]</scope>
    <source>
        <strain evidence="2 4">DSM 22686</strain>
    </source>
</reference>
<dbReference type="EMBL" id="VORV01000010">
    <property type="protein sequence ID" value="TXD76780.1"/>
    <property type="molecule type" value="Genomic_DNA"/>
</dbReference>
<dbReference type="RefSeq" id="WP_086502222.1">
    <property type="nucleotide sequence ID" value="NZ_MSSV01000015.1"/>
</dbReference>
<evidence type="ECO:0000313" key="3">
    <source>
        <dbReference type="EMBL" id="TXD76780.1"/>
    </source>
</evidence>
<evidence type="ECO:0000313" key="2">
    <source>
        <dbReference type="EMBL" id="PZX53815.1"/>
    </source>
</evidence>
<sequence length="381" mass="42838">MNQNFISPGVSNRYLALDVLRGLTIAFMIVVNTAGDWSNLFAPLAHASWHGFTPTDLVFPTFLFVVGNAMSFSMKKLQQMPSSEFFKKVGKRTVLIFLIGWLLNAFPFYDISATGAISFIDLTEVRLFGVLQRIALCYFFASIVLYYGGIKFGWIFSTIALLGYWAIMYFFGDAGDPYSLTGNAAIKLDLALIGPERMYGGEGIPFDPEGILSTLPGIVNVIAGYLAGKMIQKLGNTMDAVKKLIAIGLVLIVVCYAWHIFFPINKKIWTSSYVLLTTGIDLFLLALLVAVIEIKNWRDWTYFFEVFGRNPLILYVLSGLVVTLLSMIPIGDTTIKGFIYQNFYTSWLSPKMASFLFASSYMMIIWLIGLWMDKRKIYIKV</sequence>
<proteinExistence type="predicted"/>
<dbReference type="OrthoDB" id="9788724at2"/>
<evidence type="ECO:0000313" key="4">
    <source>
        <dbReference type="Proteomes" id="UP000249115"/>
    </source>
</evidence>
<name>A0A2W7RSI6_9BACT</name>
<feature type="transmembrane region" description="Helical" evidence="1">
    <location>
        <begin position="95"/>
        <end position="120"/>
    </location>
</feature>
<keyword evidence="1" id="KW-0472">Membrane</keyword>
<organism evidence="2 4">
    <name type="scientific">Algoriphagus ratkowskyi</name>
    <dbReference type="NCBI Taxonomy" id="57028"/>
    <lineage>
        <taxon>Bacteria</taxon>
        <taxon>Pseudomonadati</taxon>
        <taxon>Bacteroidota</taxon>
        <taxon>Cytophagia</taxon>
        <taxon>Cytophagales</taxon>
        <taxon>Cyclobacteriaceae</taxon>
        <taxon>Algoriphagus</taxon>
    </lineage>
</organism>
<protein>
    <submittedName>
        <fullName evidence="3">DUF1624 domain-containing protein</fullName>
    </submittedName>
    <submittedName>
        <fullName evidence="2">Putative acyltransferase</fullName>
    </submittedName>
</protein>
<dbReference type="Proteomes" id="UP000249115">
    <property type="component" value="Unassembled WGS sequence"/>
</dbReference>
<gene>
    <name evidence="3" type="ORF">ESW18_15565</name>
    <name evidence="2" type="ORF">LV84_02923</name>
</gene>
<keyword evidence="1" id="KW-1133">Transmembrane helix</keyword>
<feature type="transmembrane region" description="Helical" evidence="1">
    <location>
        <begin position="210"/>
        <end position="228"/>
    </location>
</feature>
<reference evidence="3 5" key="2">
    <citation type="submission" date="2019-08" db="EMBL/GenBank/DDBJ databases">
        <title>Genome of Algoriphagus ratkowskyi IC026.</title>
        <authorList>
            <person name="Bowman J.P."/>
        </authorList>
    </citation>
    <scope>NUCLEOTIDE SEQUENCE [LARGE SCALE GENOMIC DNA]</scope>
    <source>
        <strain evidence="3 5">IC026</strain>
    </source>
</reference>
<dbReference type="GO" id="GO:0016746">
    <property type="term" value="F:acyltransferase activity"/>
    <property type="evidence" value="ECO:0007669"/>
    <property type="project" value="UniProtKB-KW"/>
</dbReference>
<feature type="transmembrane region" description="Helical" evidence="1">
    <location>
        <begin position="351"/>
        <end position="372"/>
    </location>
</feature>
<evidence type="ECO:0000256" key="1">
    <source>
        <dbReference type="SAM" id="Phobius"/>
    </source>
</evidence>
<feature type="transmembrane region" description="Helical" evidence="1">
    <location>
        <begin position="240"/>
        <end position="261"/>
    </location>
</feature>
<accession>A0A2W7RSI6</accession>
<keyword evidence="2" id="KW-0808">Transferase</keyword>
<dbReference type="EMBL" id="QKZU01000011">
    <property type="protein sequence ID" value="PZX53815.1"/>
    <property type="molecule type" value="Genomic_DNA"/>
</dbReference>
<dbReference type="PANTHER" id="PTHR31061">
    <property type="entry name" value="LD22376P"/>
    <property type="match status" value="1"/>
</dbReference>
<dbReference type="AlphaFoldDB" id="A0A2W7RSI6"/>
<feature type="transmembrane region" description="Helical" evidence="1">
    <location>
        <begin position="126"/>
        <end position="147"/>
    </location>
</feature>
<feature type="transmembrane region" description="Helical" evidence="1">
    <location>
        <begin position="273"/>
        <end position="292"/>
    </location>
</feature>
<evidence type="ECO:0000313" key="5">
    <source>
        <dbReference type="Proteomes" id="UP000321927"/>
    </source>
</evidence>
<keyword evidence="5" id="KW-1185">Reference proteome</keyword>
<dbReference type="Proteomes" id="UP000321927">
    <property type="component" value="Unassembled WGS sequence"/>
</dbReference>
<feature type="transmembrane region" description="Helical" evidence="1">
    <location>
        <begin position="154"/>
        <end position="172"/>
    </location>
</feature>